<sequence>MSALKVINLGLPKSGTTTLGEALKRAGLRVADWRIRAGQSTGDRINRRFVGKLMYDAYFETGDPLAEMAEFDAFTEIDVVRNGLNLWPQTDWGLLAAIRAHHPGAKFVLTYRDPVKLSDSMGRWSNMGRTRLPENAVPGLPAGFGATDAQRIRWIEGHYAFCRRVFGNDPDFLEYDMEDSAAPEQVAAFLGIGLPWWGVANANPRKQAEGAQR</sequence>
<accession>A0A840C395</accession>
<dbReference type="SUPFAM" id="SSF52540">
    <property type="entry name" value="P-loop containing nucleoside triphosphate hydrolases"/>
    <property type="match status" value="1"/>
</dbReference>
<dbReference type="EMBL" id="JACIEQ010000001">
    <property type="protein sequence ID" value="MBB4020331.1"/>
    <property type="molecule type" value="Genomic_DNA"/>
</dbReference>
<evidence type="ECO:0000313" key="1">
    <source>
        <dbReference type="EMBL" id="MBB4020331.1"/>
    </source>
</evidence>
<comment type="caution">
    <text evidence="1">The sequence shown here is derived from an EMBL/GenBank/DDBJ whole genome shotgun (WGS) entry which is preliminary data.</text>
</comment>
<proteinExistence type="predicted"/>
<evidence type="ECO:0008006" key="3">
    <source>
        <dbReference type="Google" id="ProtNLM"/>
    </source>
</evidence>
<dbReference type="Gene3D" id="3.40.50.300">
    <property type="entry name" value="P-loop containing nucleotide triphosphate hydrolases"/>
    <property type="match status" value="1"/>
</dbReference>
<dbReference type="InterPro" id="IPR027417">
    <property type="entry name" value="P-loop_NTPase"/>
</dbReference>
<keyword evidence="2" id="KW-1185">Reference proteome</keyword>
<name>A0A840C395_9RHOB</name>
<protein>
    <recommendedName>
        <fullName evidence="3">Sulfotransferase family protein</fullName>
    </recommendedName>
</protein>
<gene>
    <name evidence="1" type="ORF">GGR17_000122</name>
</gene>
<dbReference type="RefSeq" id="WP_054538510.1">
    <property type="nucleotide sequence ID" value="NZ_JACIEQ010000001.1"/>
</dbReference>
<dbReference type="InterPro" id="IPR040632">
    <property type="entry name" value="Sulfotransfer_4"/>
</dbReference>
<dbReference type="AlphaFoldDB" id="A0A840C395"/>
<dbReference type="PANTHER" id="PTHR36978:SF4">
    <property type="entry name" value="P-LOOP CONTAINING NUCLEOSIDE TRIPHOSPHATE HYDROLASE PROTEIN"/>
    <property type="match status" value="1"/>
</dbReference>
<dbReference type="Proteomes" id="UP000585681">
    <property type="component" value="Unassembled WGS sequence"/>
</dbReference>
<dbReference type="Pfam" id="PF17784">
    <property type="entry name" value="Sulfotransfer_4"/>
    <property type="match status" value="1"/>
</dbReference>
<evidence type="ECO:0000313" key="2">
    <source>
        <dbReference type="Proteomes" id="UP000585681"/>
    </source>
</evidence>
<organism evidence="1 2">
    <name type="scientific">Actibacterium naphthalenivorans</name>
    <dbReference type="NCBI Taxonomy" id="1614693"/>
    <lineage>
        <taxon>Bacteria</taxon>
        <taxon>Pseudomonadati</taxon>
        <taxon>Pseudomonadota</taxon>
        <taxon>Alphaproteobacteria</taxon>
        <taxon>Rhodobacterales</taxon>
        <taxon>Roseobacteraceae</taxon>
        <taxon>Actibacterium</taxon>
    </lineage>
</organism>
<reference evidence="1" key="1">
    <citation type="submission" date="2020-08" db="EMBL/GenBank/DDBJ databases">
        <title>Genomic Encyclopedia of Type Strains, Phase IV (KMG-IV): sequencing the most valuable type-strain genomes for metagenomic binning, comparative biology and taxonomic classification.</title>
        <authorList>
            <person name="Goeker M."/>
        </authorList>
    </citation>
    <scope>NUCLEOTIDE SEQUENCE [LARGE SCALE GENOMIC DNA]</scope>
    <source>
        <strain evidence="1">DSM 105040</strain>
    </source>
</reference>
<dbReference type="PANTHER" id="PTHR36978">
    <property type="entry name" value="P-LOOP CONTAINING NUCLEOTIDE TRIPHOSPHATE HYDROLASE"/>
    <property type="match status" value="1"/>
</dbReference>